<gene>
    <name evidence="1" type="ordered locus">SYNW1348</name>
</gene>
<evidence type="ECO:0000313" key="2">
    <source>
        <dbReference type="Proteomes" id="UP000001422"/>
    </source>
</evidence>
<name>Q7U6J0_PARMW</name>
<proteinExistence type="predicted"/>
<reference evidence="1 2" key="1">
    <citation type="journal article" date="2003" name="Nature">
        <title>The genome of a motile marine Synechococcus.</title>
        <authorList>
            <person name="Palenik B."/>
            <person name="Brahamsha B."/>
            <person name="Larimer F."/>
            <person name="Land M."/>
            <person name="Hauser L."/>
            <person name="Chain P."/>
            <person name="Lamerdin J."/>
            <person name="Regala W."/>
            <person name="Allen E.A."/>
            <person name="McCarren J."/>
            <person name="Paulsen I."/>
            <person name="Dufresne A."/>
            <person name="Partensky F."/>
            <person name="Webb E."/>
            <person name="Waterbury J."/>
        </authorList>
    </citation>
    <scope>NUCLEOTIDE SEQUENCE [LARGE SCALE GENOMIC DNA]</scope>
    <source>
        <strain evidence="1 2">WH8102</strain>
    </source>
</reference>
<protein>
    <recommendedName>
        <fullName evidence="3">Homeodomain phBC6A51-type domain-containing protein</fullName>
    </recommendedName>
</protein>
<evidence type="ECO:0008006" key="3">
    <source>
        <dbReference type="Google" id="ProtNLM"/>
    </source>
</evidence>
<dbReference type="Proteomes" id="UP000001422">
    <property type="component" value="Chromosome"/>
</dbReference>
<sequence>MTFAMGKRRREDQELPPVVKKALVLRASGASWVDCAAAVGTSATNLREWRKHPDADGFLQEAIKSNLEQAHTLLADAAPRLAMRLVELGLDPKVKAYAQISAISEAFKVLQQGVIDKENQDQIRTIKETLEQLEGGTPNVIDV</sequence>
<dbReference type="AlphaFoldDB" id="Q7U6J0"/>
<dbReference type="KEGG" id="syw:SYNW1348"/>
<accession>Q7U6J0</accession>
<evidence type="ECO:0000313" key="1">
    <source>
        <dbReference type="EMBL" id="CAE07863.1"/>
    </source>
</evidence>
<dbReference type="EMBL" id="BX569692">
    <property type="protein sequence ID" value="CAE07863.1"/>
    <property type="molecule type" value="Genomic_DNA"/>
</dbReference>
<dbReference type="HOGENOM" id="CLU_142232_0_0_3"/>
<keyword evidence="2" id="KW-1185">Reference proteome</keyword>
<organism evidence="1 2">
    <name type="scientific">Parasynechococcus marenigrum (strain WH8102)</name>
    <dbReference type="NCBI Taxonomy" id="84588"/>
    <lineage>
        <taxon>Bacteria</taxon>
        <taxon>Bacillati</taxon>
        <taxon>Cyanobacteriota</taxon>
        <taxon>Cyanophyceae</taxon>
        <taxon>Synechococcales</taxon>
        <taxon>Prochlorococcaceae</taxon>
        <taxon>Parasynechococcus</taxon>
        <taxon>Parasynechococcus marenigrum</taxon>
    </lineage>
</organism>